<comment type="caution">
    <text evidence="5">The sequence shown here is derived from an EMBL/GenBank/DDBJ whole genome shotgun (WGS) entry which is preliminary data.</text>
</comment>
<keyword evidence="1" id="KW-0547">Nucleotide-binding</keyword>
<gene>
    <name evidence="5" type="ORF">AAFC00_002392</name>
</gene>
<dbReference type="PANTHER" id="PTHR11566:SF66">
    <property type="entry name" value="INTERFERON-INDUCED GTP-BINDING PROTEIN MX"/>
    <property type="match status" value="1"/>
</dbReference>
<evidence type="ECO:0000259" key="4">
    <source>
        <dbReference type="PROSITE" id="PS51718"/>
    </source>
</evidence>
<evidence type="ECO:0000313" key="6">
    <source>
        <dbReference type="Proteomes" id="UP001562354"/>
    </source>
</evidence>
<feature type="domain" description="GED" evidence="3">
    <location>
        <begin position="656"/>
        <end position="747"/>
    </location>
</feature>
<dbReference type="InterPro" id="IPR022812">
    <property type="entry name" value="Dynamin"/>
</dbReference>
<feature type="domain" description="Dynamin-type G" evidence="4">
    <location>
        <begin position="54"/>
        <end position="348"/>
    </location>
</feature>
<evidence type="ECO:0000313" key="5">
    <source>
        <dbReference type="EMBL" id="KAL1301932.1"/>
    </source>
</evidence>
<evidence type="ECO:0000256" key="2">
    <source>
        <dbReference type="ARBA" id="ARBA00023134"/>
    </source>
</evidence>
<dbReference type="Pfam" id="PF01031">
    <property type="entry name" value="Dynamin_M"/>
    <property type="match status" value="1"/>
</dbReference>
<dbReference type="InterPro" id="IPR000375">
    <property type="entry name" value="Dynamin_stalk"/>
</dbReference>
<dbReference type="InterPro" id="IPR030381">
    <property type="entry name" value="G_DYNAMIN_dom"/>
</dbReference>
<dbReference type="RefSeq" id="XP_069198208.1">
    <property type="nucleotide sequence ID" value="XM_069341700.1"/>
</dbReference>
<evidence type="ECO:0000259" key="3">
    <source>
        <dbReference type="PROSITE" id="PS51388"/>
    </source>
</evidence>
<reference evidence="5 6" key="1">
    <citation type="submission" date="2024-07" db="EMBL/GenBank/DDBJ databases">
        <title>Draft sequence of the Neodothiora populina.</title>
        <authorList>
            <person name="Drown D.D."/>
            <person name="Schuette U.S."/>
            <person name="Buechlein A.B."/>
            <person name="Rusch D.R."/>
            <person name="Winton L.W."/>
            <person name="Adams G.A."/>
        </authorList>
    </citation>
    <scope>NUCLEOTIDE SEQUENCE [LARGE SCALE GENOMIC DNA]</scope>
    <source>
        <strain evidence="5 6">CPC 39397</strain>
    </source>
</reference>
<accession>A0ABR3P724</accession>
<dbReference type="InterPro" id="IPR001401">
    <property type="entry name" value="Dynamin_GTPase"/>
</dbReference>
<evidence type="ECO:0000256" key="1">
    <source>
        <dbReference type="ARBA" id="ARBA00022741"/>
    </source>
</evidence>
<dbReference type="CDD" id="cd08771">
    <property type="entry name" value="DLP_1"/>
    <property type="match status" value="1"/>
</dbReference>
<keyword evidence="2" id="KW-0342">GTP-binding</keyword>
<dbReference type="PRINTS" id="PR00195">
    <property type="entry name" value="DYNAMIN"/>
</dbReference>
<dbReference type="PROSITE" id="PS51718">
    <property type="entry name" value="G_DYNAMIN_2"/>
    <property type="match status" value="1"/>
</dbReference>
<dbReference type="PANTHER" id="PTHR11566">
    <property type="entry name" value="DYNAMIN"/>
    <property type="match status" value="1"/>
</dbReference>
<dbReference type="Pfam" id="PF00350">
    <property type="entry name" value="Dynamin_N"/>
    <property type="match status" value="1"/>
</dbReference>
<dbReference type="EMBL" id="JBFMKM010000012">
    <property type="protein sequence ID" value="KAL1301932.1"/>
    <property type="molecule type" value="Genomic_DNA"/>
</dbReference>
<organism evidence="5 6">
    <name type="scientific">Neodothiora populina</name>
    <dbReference type="NCBI Taxonomy" id="2781224"/>
    <lineage>
        <taxon>Eukaryota</taxon>
        <taxon>Fungi</taxon>
        <taxon>Dikarya</taxon>
        <taxon>Ascomycota</taxon>
        <taxon>Pezizomycotina</taxon>
        <taxon>Dothideomycetes</taxon>
        <taxon>Dothideomycetidae</taxon>
        <taxon>Dothideales</taxon>
        <taxon>Dothioraceae</taxon>
        <taxon>Neodothiora</taxon>
    </lineage>
</organism>
<proteinExistence type="predicted"/>
<name>A0ABR3P724_9PEZI</name>
<dbReference type="GeneID" id="95976094"/>
<dbReference type="SMART" id="SM00053">
    <property type="entry name" value="DYNc"/>
    <property type="match status" value="1"/>
</dbReference>
<dbReference type="SUPFAM" id="SSF52540">
    <property type="entry name" value="P-loop containing nucleoside triphosphate hydrolases"/>
    <property type="match status" value="1"/>
</dbReference>
<protein>
    <submittedName>
        <fullName evidence="5">Uncharacterized protein</fullName>
    </submittedName>
</protein>
<dbReference type="Gene3D" id="3.40.50.300">
    <property type="entry name" value="P-loop containing nucleotide triphosphate hydrolases"/>
    <property type="match status" value="1"/>
</dbReference>
<dbReference type="InterPro" id="IPR045063">
    <property type="entry name" value="Dynamin_N"/>
</dbReference>
<dbReference type="Proteomes" id="UP001562354">
    <property type="component" value="Unassembled WGS sequence"/>
</dbReference>
<dbReference type="InterPro" id="IPR020850">
    <property type="entry name" value="GED_dom"/>
</dbReference>
<dbReference type="InterPro" id="IPR027417">
    <property type="entry name" value="P-loop_NTPase"/>
</dbReference>
<keyword evidence="6" id="KW-1185">Reference proteome</keyword>
<sequence length="748" mass="85065">MHEETITMSLRPLLLATGSWNGDDTSRLEMLQSSQRRKVLDMVDELRKCGLDHDMSLPQIVVCGDQSAGKSSVLEALTEIDFPRADNTCTLFATEIILRRATSEKISVRILPDPQRPSIEQQRIKTFSRKISDFSQLTAELGTIIDDSKLCMGIGSNGEDSNEDSSTFARDVLRIEIQGPSRPQLTVVDLPGLIQNENRRGEKEMLDRLTMQYLEQSRTICLPVITATNDADNQRILTFVKDADPAGDRSLGIITKPDTLPAGSGSENAFIALANNEIKKYSFKLGWHVLKNRDHREREASFARRNKLEAEFFRQSNFQRLPADILGIGTLSNRLSSILFDHIRKELPSIRSEVESMLAAVKQRNEILGPSRASVIECRSYLFDVSMKIQEICRCALNGHYEHDFFKTREVLGFERNSRWAIRRLRALIQQMNEDFALHMRTSGHTLGIEENDVEVGASAVTFVSDQELQVIQEVSDEPIAISYSLAVIWAHKIISRSRSKELQGNYNPLVISELFWFQSRRWRSIAEDHILEVANACQDLIFDLLTQECPEDVAENIKDQYLEPALQKRQDEALALLGKIMRSYQDHPMNHNTVYAKIVDRRQNIRKETSLQDAIENATTERNLYDGNKWNMVKEVDTDHAKTKIAEHSMQSASSQQALDYMNAIYEVKLEVFVDIILTLVIEEHILLGLENIFSPKIVSCLTDDEVEKMAIEPATIRRERESCRVQREKLAGAQKIIKAVATATKK</sequence>
<dbReference type="PROSITE" id="PS51388">
    <property type="entry name" value="GED"/>
    <property type="match status" value="1"/>
</dbReference>